<protein>
    <submittedName>
        <fullName evidence="1">Uncharacterized protein</fullName>
    </submittedName>
</protein>
<comment type="caution">
    <text evidence="1">The sequence shown here is derived from an EMBL/GenBank/DDBJ whole genome shotgun (WGS) entry which is preliminary data.</text>
</comment>
<dbReference type="Proteomes" id="UP000033859">
    <property type="component" value="Unassembled WGS sequence"/>
</dbReference>
<gene>
    <name evidence="1" type="ORF">UU84_C0001G0009</name>
</gene>
<reference evidence="1 2" key="1">
    <citation type="journal article" date="2015" name="Nature">
        <title>rRNA introns, odd ribosomes, and small enigmatic genomes across a large radiation of phyla.</title>
        <authorList>
            <person name="Brown C.T."/>
            <person name="Hug L.A."/>
            <person name="Thomas B.C."/>
            <person name="Sharon I."/>
            <person name="Castelle C.J."/>
            <person name="Singh A."/>
            <person name="Wilkins M.J."/>
            <person name="Williams K.H."/>
            <person name="Banfield J.F."/>
        </authorList>
    </citation>
    <scope>NUCLEOTIDE SEQUENCE [LARGE SCALE GENOMIC DNA]</scope>
</reference>
<accession>A0A0G0XTQ1</accession>
<dbReference type="EMBL" id="LCCE01000001">
    <property type="protein sequence ID" value="KKS27777.1"/>
    <property type="molecule type" value="Genomic_DNA"/>
</dbReference>
<evidence type="ECO:0000313" key="2">
    <source>
        <dbReference type="Proteomes" id="UP000033859"/>
    </source>
</evidence>
<proteinExistence type="predicted"/>
<evidence type="ECO:0000313" key="1">
    <source>
        <dbReference type="EMBL" id="KKS27777.1"/>
    </source>
</evidence>
<name>A0A0G0XTQ1_9BACT</name>
<sequence length="406" mass="46662">MVLNLPAINMEKFPKNMEQPDKNPEAAKKEAYDYDYECLALMEGVFLDQARKNPDVKLIDLDRAMTEMGYGVGINLGSAEKKILQKATLNYKDARYLMLELREKGGFEKIGQDEKGDIVNGDKLFESLTGVRPGAKVEVQFLPFAVYLRCEKSDDFGLLYGTLSLRKDFSWESKLDQIKKIQKILSGYATHFQYSSPDTKVPLILVNLEIYKNRSKDEFKNKIDSTIVHEEQHIINNFFTDALFFDKDSADRGLRAVVDKKLKKEELNEKFGLEDAREDLADYAEKLKKFFLLNAQNEIIAYLKDGCALPKIADLLKQKDGFYNYFGQKRDKLAKNFKSNFGNQAEEFLLFVEKEFYNGYGKEIDSAIGWCEKLMAKYSVQEIAGRLNVVPVWKWGEAAEKMLSAR</sequence>
<dbReference type="AlphaFoldDB" id="A0A0G0XTQ1"/>
<organism evidence="1 2">
    <name type="scientific">Candidatus Yanofskybacteria bacterium GW2011_GWC2_41_9</name>
    <dbReference type="NCBI Taxonomy" id="1619029"/>
    <lineage>
        <taxon>Bacteria</taxon>
        <taxon>Candidatus Yanofskyibacteriota</taxon>
    </lineage>
</organism>